<keyword evidence="2" id="KW-0645">Protease</keyword>
<name>A0A1T5J710_9GAMM</name>
<dbReference type="Gene3D" id="2.60.40.1120">
    <property type="entry name" value="Carboxypeptidase-like, regulatory domain"/>
    <property type="match status" value="1"/>
</dbReference>
<proteinExistence type="predicted"/>
<evidence type="ECO:0000256" key="1">
    <source>
        <dbReference type="SAM" id="SignalP"/>
    </source>
</evidence>
<organism evidence="2 3">
    <name type="scientific">Pseudoxanthomonas indica</name>
    <dbReference type="NCBI Taxonomy" id="428993"/>
    <lineage>
        <taxon>Bacteria</taxon>
        <taxon>Pseudomonadati</taxon>
        <taxon>Pseudomonadota</taxon>
        <taxon>Gammaproteobacteria</taxon>
        <taxon>Lysobacterales</taxon>
        <taxon>Lysobacteraceae</taxon>
        <taxon>Pseudoxanthomonas</taxon>
    </lineage>
</organism>
<feature type="signal peptide" evidence="1">
    <location>
        <begin position="1"/>
        <end position="27"/>
    </location>
</feature>
<keyword evidence="2" id="KW-0121">Carboxypeptidase</keyword>
<evidence type="ECO:0000313" key="2">
    <source>
        <dbReference type="EMBL" id="SKC47195.1"/>
    </source>
</evidence>
<sequence>MALVSKSRWLFLALSLLMMLVSFSALAQRADGNIGGNAVAGDQVAVHNTGTGFKRETVVEEGGKYHFRNLPLGEYRVSVTRNGESVGNFVVNVRPGATARVPLVPADEGVAAEPAAAPPAN</sequence>
<gene>
    <name evidence="2" type="ORF">SAMN06296058_0572</name>
</gene>
<dbReference type="EMBL" id="FUZV01000001">
    <property type="protein sequence ID" value="SKC47195.1"/>
    <property type="molecule type" value="Genomic_DNA"/>
</dbReference>
<evidence type="ECO:0000313" key="3">
    <source>
        <dbReference type="Proteomes" id="UP000190341"/>
    </source>
</evidence>
<accession>A0A1T5J710</accession>
<keyword evidence="1" id="KW-0732">Signal</keyword>
<dbReference type="STRING" id="428993.SAMN06296058_0572"/>
<reference evidence="2 3" key="1">
    <citation type="submission" date="2017-02" db="EMBL/GenBank/DDBJ databases">
        <authorList>
            <person name="Peterson S.W."/>
        </authorList>
    </citation>
    <scope>NUCLEOTIDE SEQUENCE [LARGE SCALE GENOMIC DNA]</scope>
    <source>
        <strain evidence="2 3">P15</strain>
    </source>
</reference>
<dbReference type="AlphaFoldDB" id="A0A1T5J710"/>
<dbReference type="SUPFAM" id="SSF49478">
    <property type="entry name" value="Cna protein B-type domain"/>
    <property type="match status" value="1"/>
</dbReference>
<dbReference type="GO" id="GO:0004180">
    <property type="term" value="F:carboxypeptidase activity"/>
    <property type="evidence" value="ECO:0007669"/>
    <property type="project" value="UniProtKB-KW"/>
</dbReference>
<dbReference type="Proteomes" id="UP000190341">
    <property type="component" value="Unassembled WGS sequence"/>
</dbReference>
<dbReference type="RefSeq" id="WP_079722958.1">
    <property type="nucleotide sequence ID" value="NZ_BMCL01000003.1"/>
</dbReference>
<keyword evidence="2" id="KW-0378">Hydrolase</keyword>
<feature type="chain" id="PRO_5013046813" evidence="1">
    <location>
        <begin position="28"/>
        <end position="121"/>
    </location>
</feature>
<dbReference type="Pfam" id="PF13620">
    <property type="entry name" value="CarboxypepD_reg"/>
    <property type="match status" value="1"/>
</dbReference>
<dbReference type="OrthoDB" id="6030153at2"/>
<protein>
    <submittedName>
        <fullName evidence="2">Carboxypeptidase regulatory-like domain-containing protein</fullName>
    </submittedName>
</protein>
<keyword evidence="3" id="KW-1185">Reference proteome</keyword>